<feature type="domain" description="CAAX prenyl protease 2/Lysostaphin resistance protein A-like" evidence="2">
    <location>
        <begin position="160"/>
        <end position="250"/>
    </location>
</feature>
<sequence>MENSAAPTPIPIALPKNTCIRQKSAWTFVLQAALRTAVAVSVLLVAMVAPVAIVGAIPELRSRFSGTSQMDPYGQVMTAVGIHALIVVLVALALALLVHYWDKTTLDVLRVRPTAKGVAWFMAMLVLATLIALVAQLFTGGLGGYRAPAHLPVCLGAVAALSSGFFAHAIPEELVFRGWLLHYFRSRPSLGLFVVTAAFAGLHLVFQGGGAEVGEQLAYLTMPLGFGFAAGAVRLKTANLWPAIGLHGGFYLGNFLVSLFAASAPNTRTWIFMGIAWFVVGLAIKPNKEAFTRQR</sequence>
<feature type="transmembrane region" description="Helical" evidence="1">
    <location>
        <begin position="77"/>
        <end position="98"/>
    </location>
</feature>
<comment type="caution">
    <text evidence="3">The sequence shown here is derived from an EMBL/GenBank/DDBJ whole genome shotgun (WGS) entry which is preliminary data.</text>
</comment>
<keyword evidence="1" id="KW-1133">Transmembrane helix</keyword>
<keyword evidence="4" id="KW-1185">Reference proteome</keyword>
<feature type="transmembrane region" description="Helical" evidence="1">
    <location>
        <begin position="32"/>
        <end position="57"/>
    </location>
</feature>
<dbReference type="GO" id="GO:0008237">
    <property type="term" value="F:metallopeptidase activity"/>
    <property type="evidence" value="ECO:0007669"/>
    <property type="project" value="UniProtKB-KW"/>
</dbReference>
<reference evidence="3 4" key="1">
    <citation type="submission" date="2017-12" db="EMBL/GenBank/DDBJ databases">
        <title>Phylogenetic diversity of female urinary microbiome.</title>
        <authorList>
            <person name="Thomas-White K."/>
            <person name="Wolfe A.J."/>
        </authorList>
    </citation>
    <scope>NUCLEOTIDE SEQUENCE [LARGE SCALE GENOMIC DNA]</scope>
    <source>
        <strain evidence="3 4">UMB0402</strain>
    </source>
</reference>
<keyword evidence="3" id="KW-0645">Protease</keyword>
<keyword evidence="1" id="KW-0812">Transmembrane</keyword>
<dbReference type="AlphaFoldDB" id="A0A2I1IMS9"/>
<accession>A0A2I1IMS9</accession>
<feature type="transmembrane region" description="Helical" evidence="1">
    <location>
        <begin position="118"/>
        <end position="138"/>
    </location>
</feature>
<keyword evidence="3" id="KW-0378">Hydrolase</keyword>
<dbReference type="Proteomes" id="UP000235122">
    <property type="component" value="Unassembled WGS sequence"/>
</dbReference>
<dbReference type="RefSeq" id="WP_048706904.1">
    <property type="nucleotide sequence ID" value="NZ_CP118948.1"/>
</dbReference>
<keyword evidence="3" id="KW-0482">Metalloprotease</keyword>
<evidence type="ECO:0000313" key="4">
    <source>
        <dbReference type="Proteomes" id="UP000235122"/>
    </source>
</evidence>
<organism evidence="3 4">
    <name type="scientific">Winkia neuii</name>
    <dbReference type="NCBI Taxonomy" id="33007"/>
    <lineage>
        <taxon>Bacteria</taxon>
        <taxon>Bacillati</taxon>
        <taxon>Actinomycetota</taxon>
        <taxon>Actinomycetes</taxon>
        <taxon>Actinomycetales</taxon>
        <taxon>Actinomycetaceae</taxon>
        <taxon>Winkia</taxon>
    </lineage>
</organism>
<dbReference type="STRING" id="33007.HMPREF3198_01104"/>
<dbReference type="GO" id="GO:0004175">
    <property type="term" value="F:endopeptidase activity"/>
    <property type="evidence" value="ECO:0007669"/>
    <property type="project" value="UniProtKB-ARBA"/>
</dbReference>
<dbReference type="GO" id="GO:0080120">
    <property type="term" value="P:CAAX-box protein maturation"/>
    <property type="evidence" value="ECO:0007669"/>
    <property type="project" value="UniProtKB-ARBA"/>
</dbReference>
<feature type="transmembrane region" description="Helical" evidence="1">
    <location>
        <begin position="150"/>
        <end position="170"/>
    </location>
</feature>
<feature type="transmembrane region" description="Helical" evidence="1">
    <location>
        <begin position="190"/>
        <end position="210"/>
    </location>
</feature>
<dbReference type="InterPro" id="IPR003675">
    <property type="entry name" value="Rce1/LyrA-like_dom"/>
</dbReference>
<dbReference type="Pfam" id="PF02517">
    <property type="entry name" value="Rce1-like"/>
    <property type="match status" value="1"/>
</dbReference>
<feature type="transmembrane region" description="Helical" evidence="1">
    <location>
        <begin position="267"/>
        <end position="284"/>
    </location>
</feature>
<dbReference type="GO" id="GO:0006508">
    <property type="term" value="P:proteolysis"/>
    <property type="evidence" value="ECO:0007669"/>
    <property type="project" value="UniProtKB-KW"/>
</dbReference>
<feature type="transmembrane region" description="Helical" evidence="1">
    <location>
        <begin position="216"/>
        <end position="233"/>
    </location>
</feature>
<dbReference type="EMBL" id="PKKO01000003">
    <property type="protein sequence ID" value="PKY72415.1"/>
    <property type="molecule type" value="Genomic_DNA"/>
</dbReference>
<name>A0A2I1IMS9_9ACTO</name>
<evidence type="ECO:0000313" key="3">
    <source>
        <dbReference type="EMBL" id="PKY72415.1"/>
    </source>
</evidence>
<gene>
    <name evidence="3" type="ORF">CYJ19_06115</name>
</gene>
<protein>
    <submittedName>
        <fullName evidence="3">CPBP family intramembrane metalloprotease</fullName>
    </submittedName>
</protein>
<feature type="transmembrane region" description="Helical" evidence="1">
    <location>
        <begin position="240"/>
        <end position="261"/>
    </location>
</feature>
<proteinExistence type="predicted"/>
<dbReference type="GeneID" id="35865920"/>
<evidence type="ECO:0000259" key="2">
    <source>
        <dbReference type="Pfam" id="PF02517"/>
    </source>
</evidence>
<evidence type="ECO:0000256" key="1">
    <source>
        <dbReference type="SAM" id="Phobius"/>
    </source>
</evidence>
<keyword evidence="1" id="KW-0472">Membrane</keyword>